<name>A0A0E0L3Z6_ORYPU</name>
<evidence type="ECO:0000313" key="3">
    <source>
        <dbReference type="Proteomes" id="UP000026962"/>
    </source>
</evidence>
<proteinExistence type="predicted"/>
<keyword evidence="3" id="KW-1185">Reference proteome</keyword>
<reference evidence="2" key="2">
    <citation type="submission" date="2018-05" db="EMBL/GenBank/DDBJ databases">
        <title>OpunRS2 (Oryza punctata Reference Sequence Version 2).</title>
        <authorList>
            <person name="Zhang J."/>
            <person name="Kudrna D."/>
            <person name="Lee S."/>
            <person name="Talag J."/>
            <person name="Welchert J."/>
            <person name="Wing R.A."/>
        </authorList>
    </citation>
    <scope>NUCLEOTIDE SEQUENCE [LARGE SCALE GENOMIC DNA]</scope>
</reference>
<feature type="region of interest" description="Disordered" evidence="1">
    <location>
        <begin position="210"/>
        <end position="229"/>
    </location>
</feature>
<sequence length="312" mass="33983">MTIWKERNSRVLNQRQKTFGGGAYDGSGDNAMALGSRGYAGCAVGDILIDKHQLALLIVVAHESDQITVVQLVNHLDFIAELSHSFGLRALDGDKGAVIQLSHIRGKSTSGAPTLSLRDASCEAEILDQKQELGSYSDVTIPLLHMTPSHPPPQGSPEFQLDGARSASTAQEYLFLHGLAESQVVFPAQHFEINSPSTPSVSQNPVGAVAASRSTTTTTTGNGSTSSPRRTVLTIARKEWTGERPRLPNCESPRHAVYTGPAHQPTAGDARGRRRRWLWLWLVVLSRSLELPQLAGLVTHYRKEGERRKNEV</sequence>
<dbReference type="Gramene" id="OPUNC05G18440.1">
    <property type="protein sequence ID" value="OPUNC05G18440.1"/>
    <property type="gene ID" value="OPUNC05G18440"/>
</dbReference>
<evidence type="ECO:0000313" key="2">
    <source>
        <dbReference type="EnsemblPlants" id="OPUNC05G18440.1"/>
    </source>
</evidence>
<protein>
    <submittedName>
        <fullName evidence="2">Uncharacterized protein</fullName>
    </submittedName>
</protein>
<dbReference type="HOGENOM" id="CLU_892502_0_0_1"/>
<feature type="region of interest" description="Disordered" evidence="1">
    <location>
        <begin position="244"/>
        <end position="269"/>
    </location>
</feature>
<accession>A0A0E0L3Z6</accession>
<feature type="compositionally biased region" description="Low complexity" evidence="1">
    <location>
        <begin position="212"/>
        <end position="229"/>
    </location>
</feature>
<dbReference type="AlphaFoldDB" id="A0A0E0L3Z6"/>
<reference evidence="2" key="1">
    <citation type="submission" date="2015-04" db="UniProtKB">
        <authorList>
            <consortium name="EnsemblPlants"/>
        </authorList>
    </citation>
    <scope>IDENTIFICATION</scope>
</reference>
<dbReference type="EnsemblPlants" id="OPUNC05G18440.1">
    <property type="protein sequence ID" value="OPUNC05G18440.1"/>
    <property type="gene ID" value="OPUNC05G18440"/>
</dbReference>
<dbReference type="Proteomes" id="UP000026962">
    <property type="component" value="Chromosome 5"/>
</dbReference>
<organism evidence="2">
    <name type="scientific">Oryza punctata</name>
    <name type="common">Red rice</name>
    <dbReference type="NCBI Taxonomy" id="4537"/>
    <lineage>
        <taxon>Eukaryota</taxon>
        <taxon>Viridiplantae</taxon>
        <taxon>Streptophyta</taxon>
        <taxon>Embryophyta</taxon>
        <taxon>Tracheophyta</taxon>
        <taxon>Spermatophyta</taxon>
        <taxon>Magnoliopsida</taxon>
        <taxon>Liliopsida</taxon>
        <taxon>Poales</taxon>
        <taxon>Poaceae</taxon>
        <taxon>BOP clade</taxon>
        <taxon>Oryzoideae</taxon>
        <taxon>Oryzeae</taxon>
        <taxon>Oryzinae</taxon>
        <taxon>Oryza</taxon>
    </lineage>
</organism>
<evidence type="ECO:0000256" key="1">
    <source>
        <dbReference type="SAM" id="MobiDB-lite"/>
    </source>
</evidence>